<protein>
    <recommendedName>
        <fullName evidence="5">PXPV repeat-containing protein</fullName>
    </recommendedName>
</protein>
<comment type="caution">
    <text evidence="3">The sequence shown here is derived from an EMBL/GenBank/DDBJ whole genome shotgun (WGS) entry which is preliminary data.</text>
</comment>
<dbReference type="Proteomes" id="UP000240971">
    <property type="component" value="Unassembled WGS sequence"/>
</dbReference>
<feature type="signal peptide" evidence="2">
    <location>
        <begin position="1"/>
        <end position="20"/>
    </location>
</feature>
<evidence type="ECO:0000313" key="4">
    <source>
        <dbReference type="Proteomes" id="UP000240971"/>
    </source>
</evidence>
<proteinExistence type="predicted"/>
<evidence type="ECO:0008006" key="5">
    <source>
        <dbReference type="Google" id="ProtNLM"/>
    </source>
</evidence>
<keyword evidence="2" id="KW-0732">Signal</keyword>
<feature type="compositionally biased region" description="Basic and acidic residues" evidence="1">
    <location>
        <begin position="23"/>
        <end position="42"/>
    </location>
</feature>
<dbReference type="AlphaFoldDB" id="A0A2P8HH53"/>
<accession>A0A2P8HH53</accession>
<gene>
    <name evidence="3" type="ORF">CLV51_104246</name>
</gene>
<keyword evidence="4" id="KW-1185">Reference proteome</keyword>
<reference evidence="3 4" key="1">
    <citation type="submission" date="2018-03" db="EMBL/GenBank/DDBJ databases">
        <title>Genomic Encyclopedia of Archaeal and Bacterial Type Strains, Phase II (KMG-II): from individual species to whole genera.</title>
        <authorList>
            <person name="Goeker M."/>
        </authorList>
    </citation>
    <scope>NUCLEOTIDE SEQUENCE [LARGE SCALE GENOMIC DNA]</scope>
    <source>
        <strain evidence="3 4">DSM 24859</strain>
    </source>
</reference>
<sequence>MKKVLLIMLLMGGTVLTTYAQRGYDRGDHDRGRGHGHGRWERGDDDDDRCEHRERRHWDRDRDCRRGWDDDCYRPRRRVVYAEPAYYPVPVPAPVYYPSRPRAVFHAGVTIVN</sequence>
<dbReference type="RefSeq" id="WP_146151330.1">
    <property type="nucleotide sequence ID" value="NZ_PYAW01000004.1"/>
</dbReference>
<evidence type="ECO:0000313" key="3">
    <source>
        <dbReference type="EMBL" id="PSL45541.1"/>
    </source>
</evidence>
<name>A0A2P8HH53_CHINA</name>
<organism evidence="3 4">
    <name type="scientific">Chitinophaga niastensis</name>
    <dbReference type="NCBI Taxonomy" id="536980"/>
    <lineage>
        <taxon>Bacteria</taxon>
        <taxon>Pseudomonadati</taxon>
        <taxon>Bacteroidota</taxon>
        <taxon>Chitinophagia</taxon>
        <taxon>Chitinophagales</taxon>
        <taxon>Chitinophagaceae</taxon>
        <taxon>Chitinophaga</taxon>
    </lineage>
</organism>
<dbReference type="EMBL" id="PYAW01000004">
    <property type="protein sequence ID" value="PSL45541.1"/>
    <property type="molecule type" value="Genomic_DNA"/>
</dbReference>
<feature type="region of interest" description="Disordered" evidence="1">
    <location>
        <begin position="22"/>
        <end position="53"/>
    </location>
</feature>
<feature type="chain" id="PRO_5015167593" description="PXPV repeat-containing protein" evidence="2">
    <location>
        <begin position="21"/>
        <end position="113"/>
    </location>
</feature>
<evidence type="ECO:0000256" key="2">
    <source>
        <dbReference type="SAM" id="SignalP"/>
    </source>
</evidence>
<evidence type="ECO:0000256" key="1">
    <source>
        <dbReference type="SAM" id="MobiDB-lite"/>
    </source>
</evidence>